<reference evidence="3" key="1">
    <citation type="submission" date="2021-03" db="EMBL/GenBank/DDBJ databases">
        <authorList>
            <person name="Li Z."/>
            <person name="Yang C."/>
        </authorList>
    </citation>
    <scope>NUCLEOTIDE SEQUENCE</scope>
    <source>
        <strain evidence="3">Dzin_1.0</strain>
        <tissue evidence="3">Leaf</tissue>
    </source>
</reference>
<dbReference type="Gene3D" id="3.40.50.620">
    <property type="entry name" value="HUPs"/>
    <property type="match status" value="1"/>
</dbReference>
<dbReference type="Gene3D" id="3.30.200.20">
    <property type="entry name" value="Phosphorylase Kinase, domain 1"/>
    <property type="match status" value="1"/>
</dbReference>
<dbReference type="InterPro" id="IPR008271">
    <property type="entry name" value="Ser/Thr_kinase_AS"/>
</dbReference>
<proteinExistence type="predicted"/>
<dbReference type="Proteomes" id="UP001085076">
    <property type="component" value="Miscellaneous, Linkage group lg06"/>
</dbReference>
<dbReference type="PROSITE" id="PS00108">
    <property type="entry name" value="PROTEIN_KINASE_ST"/>
    <property type="match status" value="1"/>
</dbReference>
<gene>
    <name evidence="3" type="ORF">J5N97_022359</name>
</gene>
<dbReference type="GO" id="GO:0005524">
    <property type="term" value="F:ATP binding"/>
    <property type="evidence" value="ECO:0007669"/>
    <property type="project" value="InterPro"/>
</dbReference>
<dbReference type="InterPro" id="IPR000719">
    <property type="entry name" value="Prot_kinase_dom"/>
</dbReference>
<dbReference type="PROSITE" id="PS50011">
    <property type="entry name" value="PROTEIN_KINASE_DOM"/>
    <property type="match status" value="1"/>
</dbReference>
<dbReference type="InterPro" id="IPR046958">
    <property type="entry name" value="RBK1/2/STUNTED"/>
</dbReference>
<dbReference type="SUPFAM" id="SSF52402">
    <property type="entry name" value="Adenine nucleotide alpha hydrolases-like"/>
    <property type="match status" value="1"/>
</dbReference>
<dbReference type="FunFam" id="3.30.200.20:FF:000268">
    <property type="entry name" value="probable receptor-like serine/threonine-protein kinase At5g57670"/>
    <property type="match status" value="1"/>
</dbReference>
<dbReference type="AlphaFoldDB" id="A0A9D5HAR7"/>
<dbReference type="Pfam" id="PF00069">
    <property type="entry name" value="Pkinase"/>
    <property type="match status" value="1"/>
</dbReference>
<dbReference type="OrthoDB" id="654677at2759"/>
<evidence type="ECO:0000313" key="4">
    <source>
        <dbReference type="Proteomes" id="UP001085076"/>
    </source>
</evidence>
<protein>
    <recommendedName>
        <fullName evidence="2">Protein kinase domain-containing protein</fullName>
    </recommendedName>
</protein>
<evidence type="ECO:0000313" key="3">
    <source>
        <dbReference type="EMBL" id="KAJ0969482.1"/>
    </source>
</evidence>
<organism evidence="3 4">
    <name type="scientific">Dioscorea zingiberensis</name>
    <dbReference type="NCBI Taxonomy" id="325984"/>
    <lineage>
        <taxon>Eukaryota</taxon>
        <taxon>Viridiplantae</taxon>
        <taxon>Streptophyta</taxon>
        <taxon>Embryophyta</taxon>
        <taxon>Tracheophyta</taxon>
        <taxon>Spermatophyta</taxon>
        <taxon>Magnoliopsida</taxon>
        <taxon>Liliopsida</taxon>
        <taxon>Dioscoreales</taxon>
        <taxon>Dioscoreaceae</taxon>
        <taxon>Dioscorea</taxon>
    </lineage>
</organism>
<dbReference type="EMBL" id="JAGGNH010000006">
    <property type="protein sequence ID" value="KAJ0969482.1"/>
    <property type="molecule type" value="Genomic_DNA"/>
</dbReference>
<reference evidence="3" key="2">
    <citation type="journal article" date="2022" name="Hortic Res">
        <title>The genome of Dioscorea zingiberensis sheds light on the biosynthesis, origin and evolution of the medicinally important diosgenin saponins.</title>
        <authorList>
            <person name="Li Y."/>
            <person name="Tan C."/>
            <person name="Li Z."/>
            <person name="Guo J."/>
            <person name="Li S."/>
            <person name="Chen X."/>
            <person name="Wang C."/>
            <person name="Dai X."/>
            <person name="Yang H."/>
            <person name="Song W."/>
            <person name="Hou L."/>
            <person name="Xu J."/>
            <person name="Tong Z."/>
            <person name="Xu A."/>
            <person name="Yuan X."/>
            <person name="Wang W."/>
            <person name="Yang Q."/>
            <person name="Chen L."/>
            <person name="Sun Z."/>
            <person name="Wang K."/>
            <person name="Pan B."/>
            <person name="Chen J."/>
            <person name="Bao Y."/>
            <person name="Liu F."/>
            <person name="Qi X."/>
            <person name="Gang D.R."/>
            <person name="Wen J."/>
            <person name="Li J."/>
        </authorList>
    </citation>
    <scope>NUCLEOTIDE SEQUENCE</scope>
    <source>
        <strain evidence="3">Dzin_1.0</strain>
    </source>
</reference>
<name>A0A9D5HAR7_9LILI</name>
<feature type="compositionally biased region" description="Basic and acidic residues" evidence="1">
    <location>
        <begin position="256"/>
        <end position="273"/>
    </location>
</feature>
<dbReference type="FunFam" id="1.10.510.10:FF:000284">
    <property type="entry name" value="Putative receptor-like serine/threonine-protein kinase"/>
    <property type="match status" value="1"/>
</dbReference>
<dbReference type="InterPro" id="IPR011009">
    <property type="entry name" value="Kinase-like_dom_sf"/>
</dbReference>
<sequence>MEGVAEEEEEEEKMKTILVGVTLDTRSRELLTWSLVNHALPGDSVVALHVLPSSYDKSDSNAKAPALLSLAKDFNAMLAVYEGFCNLKQIDLKLKICRGPSIRKVLVREVNCFGAGKLILGVALNPRAVGPSSTSIAKYCAKKVARECSVLAVSSGKIIFQKEATETNRSQNYKQKKNHPLKHSDSECSVVNEGEAEIISIASYFSSDGLESESKKGSSCGDIEIDEASSFQGTSQEENCSICAHDSMRNDTPCPESKEEEPLSMASEKKPEALPEVKSGWQLIHKVLLSDKKIASKDRPKKSMVPWAMWLLQRNSLSPAAHSNPKVIKSEADVTSNIDKDSASVSSCSSDSIEYVGDIAKELESLREKYSSACRLFSYKELMHATCNFSPEKLIGKGGCSKVYKGCLTDGKELAMKILKPSVNALREFVSEIEIITTLHHKNIISLYGFCFENSNLILVYDFFSRGSLEEILHGEENKTHTLSWAKRYKVAIDVAEALDYLHSSSDTQPVIHRDVKSSNILLSDDFESKLSDFGLAKWALSSMSHIVCDDVAGTFGYLAPEYFMYGKVDEKIDVYAFGVVLLELLSGKKPISTGCPKGQESLVMWAKPILHGEKVTQLVDQCLGNEYDTDQMETMALAASLCIRRASRSRPQIAVILKLLKGDDDIVKWARSEAKFSTEPDELDGEVANLDSDLKSHLSLALHDLEDDSLSISSTEHSIDFITANTSLDEYFQRRCSRSLSFD</sequence>
<evidence type="ECO:0000259" key="2">
    <source>
        <dbReference type="PROSITE" id="PS50011"/>
    </source>
</evidence>
<dbReference type="InterPro" id="IPR014729">
    <property type="entry name" value="Rossmann-like_a/b/a_fold"/>
</dbReference>
<feature type="region of interest" description="Disordered" evidence="1">
    <location>
        <begin position="249"/>
        <end position="273"/>
    </location>
</feature>
<dbReference type="GO" id="GO:0004672">
    <property type="term" value="F:protein kinase activity"/>
    <property type="evidence" value="ECO:0007669"/>
    <property type="project" value="InterPro"/>
</dbReference>
<dbReference type="CDD" id="cd00293">
    <property type="entry name" value="USP-like"/>
    <property type="match status" value="1"/>
</dbReference>
<dbReference type="Gene3D" id="1.10.510.10">
    <property type="entry name" value="Transferase(Phosphotransferase) domain 1"/>
    <property type="match status" value="1"/>
</dbReference>
<comment type="caution">
    <text evidence="3">The sequence shown here is derived from an EMBL/GenBank/DDBJ whole genome shotgun (WGS) entry which is preliminary data.</text>
</comment>
<dbReference type="SMART" id="SM00220">
    <property type="entry name" value="S_TKc"/>
    <property type="match status" value="1"/>
</dbReference>
<accession>A0A9D5HAR7</accession>
<dbReference type="PANTHER" id="PTHR47987:SF5">
    <property type="entry name" value="PROTEIN KINASE DOMAIN-CONTAINING PROTEIN"/>
    <property type="match status" value="1"/>
</dbReference>
<evidence type="ECO:0000256" key="1">
    <source>
        <dbReference type="SAM" id="MobiDB-lite"/>
    </source>
</evidence>
<keyword evidence="4" id="KW-1185">Reference proteome</keyword>
<feature type="domain" description="Protein kinase" evidence="2">
    <location>
        <begin position="389"/>
        <end position="668"/>
    </location>
</feature>
<dbReference type="PANTHER" id="PTHR47987">
    <property type="entry name" value="OS08G0249100 PROTEIN"/>
    <property type="match status" value="1"/>
</dbReference>
<dbReference type="SUPFAM" id="SSF56112">
    <property type="entry name" value="Protein kinase-like (PK-like)"/>
    <property type="match status" value="1"/>
</dbReference>